<reference evidence="4 5" key="1">
    <citation type="journal article" date="2015" name="Genome Biol. Evol.">
        <title>Comparative Genomics of a Bacterivorous Green Alga Reveals Evolutionary Causalities and Consequences of Phago-Mixotrophic Mode of Nutrition.</title>
        <authorList>
            <person name="Burns J.A."/>
            <person name="Paasch A."/>
            <person name="Narechania A."/>
            <person name="Kim E."/>
        </authorList>
    </citation>
    <scope>NUCLEOTIDE SEQUENCE [LARGE SCALE GENOMIC DNA]</scope>
    <source>
        <strain evidence="4 5">PLY_AMNH</strain>
    </source>
</reference>
<comment type="caution">
    <text evidence="4">The sequence shown here is derived from an EMBL/GenBank/DDBJ whole genome shotgun (WGS) entry which is preliminary data.</text>
</comment>
<name>A0AAE0BNM9_9CHLO</name>
<feature type="compositionally biased region" description="Basic residues" evidence="2">
    <location>
        <begin position="42"/>
        <end position="52"/>
    </location>
</feature>
<feature type="compositionally biased region" description="Basic and acidic residues" evidence="2">
    <location>
        <begin position="976"/>
        <end position="988"/>
    </location>
</feature>
<feature type="region of interest" description="Disordered" evidence="2">
    <location>
        <begin position="410"/>
        <end position="478"/>
    </location>
</feature>
<feature type="compositionally biased region" description="Polar residues" evidence="2">
    <location>
        <begin position="1018"/>
        <end position="1027"/>
    </location>
</feature>
<feature type="compositionally biased region" description="Polar residues" evidence="2">
    <location>
        <begin position="125"/>
        <end position="137"/>
    </location>
</feature>
<sequence length="1334" mass="144269">MDENGGVRYQGGNIRYSYNSTPLSEANNVETYQGDDSESFGKRIKKTNKIPRRGSAPEVLNAGSEVDKSASFQQYDSAATSDRIPSPPAPSAAVQELPKNPLDDLPIKPGRTFEQMLEDELSRAGPSTNARNSQAVSRTEVKKPSNRTFLKKGARNARTVIPNGKTQAPPETPGLVGSIQETRSGTATKSATASGGKSYVAAQQPDKSRRLASRETTANSPRADVGKRGAYAIEGSLQLQTRDAARMEHIQEPTSQWPSSATSGRGGSEHTNPVWDDEDEWDEQTDFGGTMSRRGQQFENGLSHGDSDAEEFNAEYELNNEAPGVSSYTSQFLQAQQRQETGYGNRYGWEAFGNHSEDERGDSEAELEGHTFGYDDEEVSELDADTAWLGLDAGSSAVQAHEAVVENLDFHSSGLPDPSKTLHPTAHRQPASQPFPSAGQAPATRQPDRRTYEAPQASADQRGRPQTRSTVWRERQNSEARELEEFEALERAVSTQLQGEPLHRASRVTEVPASSGAILIDGQAPNGAMDAHVENPVPLVSHRTNAPEPCSTSGHQAAHESGGNKGFPAHTLSTEPYTLEGLRKLIQPPSSVGESPDLQADDPLQHTSKSVQGPGCSGLNQSFDDGSDWGDEGSPARGTEAEYHKPGTDAGAPSFTEQWGRPGISTPANSTPWTAVAGRDAAGDDLQPSALVQSLFYSKKNTTTRTSQIPTQAQVPPQEESAEAAKSLADGSPESQKVDELESEILRFRQENERAAAVREQAEAGLQKLHADAKAFEQRKHSEMQEFEEYKAEEVRKLKRDKRVLEKQARQLLKLPNKQQRTEVEALQAALQRAQDDFRAKEARHKLTVDRLRRQNQELTERNEELREEVKRLEGRILDGWENRVLDASDREPVSSPNHAPPASNKTAAAPQDGNAGQDGARGRKASEAAPPIGAKPKLTRAQSLIPPAQAYSGSGPSQPGNGATFQRSKSIPLRPNEEPQHSAEGSRRAPGSQAGAHAAGHTGDPMGSAQGEERTGENSGSWSQRSSMRDGFLDLDLSEYKPVCFDPDSIKARSHRTQLEEGTTEAAGGETLRKATWRDEAIYPAHAEAQGAPSSTSAPASFGGGPSADAPQHNPSRQAAPPNSSASTAPSFTGTGQGYPTVDGRRNNISAETRMAAPVRENEARKPHCADDNFDRLANMHGGDIRSFLFAPRPSLSSLPIPDDGMAEPLQETKFPDGKMEKVYSDGRRSVLFANGTRKEQFGANAGGGAIVFFVNGDVKRTYTSGRVDYYYAEVDTWHTTHVTGIEVYHFAGGQCEAHHQNGDKDIAFPDGSMRHIAADGTSTETMANTSGL</sequence>
<feature type="compositionally biased region" description="Polar residues" evidence="2">
    <location>
        <begin position="179"/>
        <end position="195"/>
    </location>
</feature>
<evidence type="ECO:0000259" key="3">
    <source>
        <dbReference type="Pfam" id="PF07202"/>
    </source>
</evidence>
<feature type="compositionally biased region" description="Low complexity" evidence="2">
    <location>
        <begin position="1061"/>
        <end position="1071"/>
    </location>
</feature>
<feature type="compositionally biased region" description="Basic and acidic residues" evidence="2">
    <location>
        <begin position="849"/>
        <end position="893"/>
    </location>
</feature>
<dbReference type="Proteomes" id="UP001190700">
    <property type="component" value="Unassembled WGS sequence"/>
</dbReference>
<feature type="compositionally biased region" description="Polar residues" evidence="2">
    <location>
        <begin position="700"/>
        <end position="715"/>
    </location>
</feature>
<dbReference type="InterPro" id="IPR047002">
    <property type="entry name" value="Tcp10_C_sf"/>
</dbReference>
<dbReference type="CDD" id="cd14686">
    <property type="entry name" value="bZIP"/>
    <property type="match status" value="1"/>
</dbReference>
<dbReference type="Pfam" id="PF07202">
    <property type="entry name" value="Tcp10_C"/>
    <property type="match status" value="1"/>
</dbReference>
<dbReference type="Gene3D" id="2.60.450.20">
    <property type="match status" value="1"/>
</dbReference>
<evidence type="ECO:0000313" key="5">
    <source>
        <dbReference type="Proteomes" id="UP001190700"/>
    </source>
</evidence>
<accession>A0AAE0BNM9</accession>
<comment type="similarity">
    <text evidence="1">Belongs to the TCP10 family.</text>
</comment>
<evidence type="ECO:0000256" key="1">
    <source>
        <dbReference type="ARBA" id="ARBA00005627"/>
    </source>
</evidence>
<feature type="compositionally biased region" description="Low complexity" evidence="2">
    <location>
        <begin position="1120"/>
        <end position="1132"/>
    </location>
</feature>
<feature type="domain" description="Centromere protein J C-terminal" evidence="3">
    <location>
        <begin position="1211"/>
        <end position="1241"/>
    </location>
</feature>
<feature type="compositionally biased region" description="Polar residues" evidence="2">
    <location>
        <begin position="952"/>
        <end position="970"/>
    </location>
</feature>
<dbReference type="PANTHER" id="PTHR10331">
    <property type="entry name" value="T COMPLEX PROTEIN 10"/>
    <property type="match status" value="1"/>
</dbReference>
<evidence type="ECO:0000313" key="4">
    <source>
        <dbReference type="EMBL" id="KAK3239881.1"/>
    </source>
</evidence>
<feature type="compositionally biased region" description="Basic and acidic residues" evidence="2">
    <location>
        <begin position="1072"/>
        <end position="1082"/>
    </location>
</feature>
<feature type="compositionally biased region" description="Polar residues" evidence="2">
    <location>
        <begin position="252"/>
        <end position="263"/>
    </location>
</feature>
<feature type="region of interest" description="Disordered" evidence="2">
    <location>
        <begin position="849"/>
        <end position="1028"/>
    </location>
</feature>
<keyword evidence="5" id="KW-1185">Reference proteome</keyword>
<feature type="region of interest" description="Disordered" evidence="2">
    <location>
        <begin position="587"/>
        <end position="681"/>
    </location>
</feature>
<dbReference type="PANTHER" id="PTHR10331:SF6">
    <property type="entry name" value="SPINDLE ASSEMBLY ABNORMAL 4"/>
    <property type="match status" value="1"/>
</dbReference>
<feature type="region of interest" description="Disordered" evidence="2">
    <location>
        <begin position="544"/>
        <end position="572"/>
    </location>
</feature>
<feature type="compositionally biased region" description="Polar residues" evidence="2">
    <location>
        <begin position="16"/>
        <end position="31"/>
    </location>
</feature>
<feature type="compositionally biased region" description="Polar residues" evidence="2">
    <location>
        <begin position="70"/>
        <end position="80"/>
    </location>
</feature>
<feature type="region of interest" description="Disordered" evidence="2">
    <location>
        <begin position="346"/>
        <end position="379"/>
    </location>
</feature>
<organism evidence="4 5">
    <name type="scientific">Cymbomonas tetramitiformis</name>
    <dbReference type="NCBI Taxonomy" id="36881"/>
    <lineage>
        <taxon>Eukaryota</taxon>
        <taxon>Viridiplantae</taxon>
        <taxon>Chlorophyta</taxon>
        <taxon>Pyramimonadophyceae</taxon>
        <taxon>Pyramimonadales</taxon>
        <taxon>Pyramimonadaceae</taxon>
        <taxon>Cymbomonas</taxon>
    </lineage>
</organism>
<feature type="region of interest" description="Disordered" evidence="2">
    <location>
        <begin position="1"/>
        <end position="230"/>
    </location>
</feature>
<protein>
    <recommendedName>
        <fullName evidence="3">Centromere protein J C-terminal domain-containing protein</fullName>
    </recommendedName>
</protein>
<evidence type="ECO:0000256" key="2">
    <source>
        <dbReference type="SAM" id="MobiDB-lite"/>
    </source>
</evidence>
<dbReference type="InterPro" id="IPR009852">
    <property type="entry name" value="CENPJ_C_dom"/>
</dbReference>
<feature type="compositionally biased region" description="Acidic residues" evidence="2">
    <location>
        <begin position="275"/>
        <end position="285"/>
    </location>
</feature>
<feature type="region of interest" description="Disordered" evidence="2">
    <location>
        <begin position="1046"/>
        <end position="1148"/>
    </location>
</feature>
<dbReference type="InterPro" id="IPR026581">
    <property type="entry name" value="TCP10L/CENPJ"/>
</dbReference>
<proteinExistence type="inferred from homology"/>
<gene>
    <name evidence="4" type="ORF">CYMTET_50226</name>
</gene>
<dbReference type="EMBL" id="LGRX02033796">
    <property type="protein sequence ID" value="KAK3239881.1"/>
    <property type="molecule type" value="Genomic_DNA"/>
</dbReference>
<feature type="region of interest" description="Disordered" evidence="2">
    <location>
        <begin position="242"/>
        <end position="312"/>
    </location>
</feature>
<feature type="region of interest" description="Disordered" evidence="2">
    <location>
        <begin position="700"/>
        <end position="738"/>
    </location>
</feature>